<comment type="similarity">
    <text evidence="1">Belongs to the peptidase S12 family.</text>
</comment>
<keyword evidence="5" id="KW-1185">Reference proteome</keyword>
<protein>
    <submittedName>
        <fullName evidence="4">Beta-lactamase domain-containing protein</fullName>
    </submittedName>
</protein>
<evidence type="ECO:0000259" key="2">
    <source>
        <dbReference type="Pfam" id="PF00144"/>
    </source>
</evidence>
<dbReference type="Pfam" id="PF11954">
    <property type="entry name" value="DUF3471"/>
    <property type="match status" value="1"/>
</dbReference>
<dbReference type="OrthoDB" id="5946976at2759"/>
<feature type="domain" description="Peptidase S12 Pab87-related C-terminal" evidence="3">
    <location>
        <begin position="400"/>
        <end position="503"/>
    </location>
</feature>
<dbReference type="SUPFAM" id="SSF56601">
    <property type="entry name" value="beta-lactamase/transpeptidase-like"/>
    <property type="match status" value="1"/>
</dbReference>
<dbReference type="AlphaFoldDB" id="A0A9P8N8Z0"/>
<dbReference type="Proteomes" id="UP000824596">
    <property type="component" value="Unassembled WGS sequence"/>
</dbReference>
<sequence length="506" mass="56589">MDLLQSPIFTAHVEALMQAQHVPGLAIAILENNTVASTGYGWASIDPPKPCTADTLFDIASASKSLTAASVGLLVRDNVHYPEVQYKATMSSLLPGDFVMSEEEYTKSVTVEDVLSHRTGIAGHDLSYLGPGAAQPDNARSITRNLRNLGIASPLRSKYLYCNMMYTVASYLVEKATGLPFADFLELRFFQPLNMQSTNLQPGRARDKGLGDRIATGYLWDEKSKQYQGLQAQDEPEAQGAGLVISSVNDYIKWVKAMVNHEDPITRDVYKGLVKPRTIEDPGDTHLRPLTSPMLYGAGWETYYYRGHAIISHDGSDPGFQTSHFFLPEFKSGGAIFDNSDSGDVIINILMREIIDEFLKVPEAERVDWKKIETEPRSAGHEQEEETTAELLPKHCPGSKKPHPQMLPLAAYTGRYWNRGYHSLTVQISNDSLFVDAEDRSFPFMLTFQHLCNQTKYIAHMQPTDFQGIEDAEDIDAEFRLHNDTAIKMGLDLESDLPDLIWFDKV</sequence>
<feature type="domain" description="Beta-lactamase-related" evidence="2">
    <location>
        <begin position="9"/>
        <end position="342"/>
    </location>
</feature>
<dbReference type="RefSeq" id="XP_044725699.1">
    <property type="nucleotide sequence ID" value="XM_044859299.1"/>
</dbReference>
<gene>
    <name evidence="4" type="ORF">HRG_00828</name>
</gene>
<dbReference type="EMBL" id="JAIZPD010000001">
    <property type="protein sequence ID" value="KAH0968186.1"/>
    <property type="molecule type" value="Genomic_DNA"/>
</dbReference>
<proteinExistence type="inferred from homology"/>
<dbReference type="PANTHER" id="PTHR46825:SF9">
    <property type="entry name" value="BETA-LACTAMASE-RELATED DOMAIN-CONTAINING PROTEIN"/>
    <property type="match status" value="1"/>
</dbReference>
<evidence type="ECO:0000313" key="4">
    <source>
        <dbReference type="EMBL" id="KAH0968186.1"/>
    </source>
</evidence>
<evidence type="ECO:0000259" key="3">
    <source>
        <dbReference type="Pfam" id="PF11954"/>
    </source>
</evidence>
<dbReference type="InterPro" id="IPR012338">
    <property type="entry name" value="Beta-lactam/transpept-like"/>
</dbReference>
<dbReference type="Pfam" id="PF00144">
    <property type="entry name" value="Beta-lactamase"/>
    <property type="match status" value="1"/>
</dbReference>
<organism evidence="4 5">
    <name type="scientific">Hirsutella rhossiliensis</name>
    <dbReference type="NCBI Taxonomy" id="111463"/>
    <lineage>
        <taxon>Eukaryota</taxon>
        <taxon>Fungi</taxon>
        <taxon>Dikarya</taxon>
        <taxon>Ascomycota</taxon>
        <taxon>Pezizomycotina</taxon>
        <taxon>Sordariomycetes</taxon>
        <taxon>Hypocreomycetidae</taxon>
        <taxon>Hypocreales</taxon>
        <taxon>Ophiocordycipitaceae</taxon>
        <taxon>Hirsutella</taxon>
    </lineage>
</organism>
<evidence type="ECO:0000313" key="5">
    <source>
        <dbReference type="Proteomes" id="UP000824596"/>
    </source>
</evidence>
<dbReference type="GeneID" id="68349957"/>
<dbReference type="InterPro" id="IPR021860">
    <property type="entry name" value="Peptidase_S12_Pab87-rel_C"/>
</dbReference>
<name>A0A9P8N8Z0_9HYPO</name>
<dbReference type="InterPro" id="IPR001466">
    <property type="entry name" value="Beta-lactam-related"/>
</dbReference>
<accession>A0A9P8N8Z0</accession>
<dbReference type="InterPro" id="IPR050491">
    <property type="entry name" value="AmpC-like"/>
</dbReference>
<reference evidence="4" key="1">
    <citation type="submission" date="2021-09" db="EMBL/GenBank/DDBJ databases">
        <title>A high-quality genome of the endoparasitic fungus Hirsutella rhossiliensis with a comparison of Hirsutella genomes reveals transposable elements contributing to genome size variation.</title>
        <authorList>
            <person name="Lin R."/>
            <person name="Jiao Y."/>
            <person name="Sun X."/>
            <person name="Ling J."/>
            <person name="Xie B."/>
            <person name="Cheng X."/>
        </authorList>
    </citation>
    <scope>NUCLEOTIDE SEQUENCE</scope>
    <source>
        <strain evidence="4">HR02</strain>
    </source>
</reference>
<evidence type="ECO:0000256" key="1">
    <source>
        <dbReference type="ARBA" id="ARBA00038215"/>
    </source>
</evidence>
<dbReference type="Gene3D" id="3.40.710.10">
    <property type="entry name" value="DD-peptidase/beta-lactamase superfamily"/>
    <property type="match status" value="1"/>
</dbReference>
<dbReference type="PANTHER" id="PTHR46825">
    <property type="entry name" value="D-ALANYL-D-ALANINE-CARBOXYPEPTIDASE/ENDOPEPTIDASE AMPH"/>
    <property type="match status" value="1"/>
</dbReference>
<comment type="caution">
    <text evidence="4">The sequence shown here is derived from an EMBL/GenBank/DDBJ whole genome shotgun (WGS) entry which is preliminary data.</text>
</comment>